<dbReference type="PANTHER" id="PTHR45663">
    <property type="entry name" value="GEO12009P1"/>
    <property type="match status" value="1"/>
</dbReference>
<reference evidence="11 12" key="1">
    <citation type="journal article" date="2012" name="J. Bacteriol.">
        <title>Genome Sequence of the Filamentous Bacterium Fibrisoma limi BUZ 3T.</title>
        <authorList>
            <person name="Filippini M."/>
            <person name="Qi W."/>
            <person name="Jaenicke S."/>
            <person name="Goesmann A."/>
            <person name="Smits T.H."/>
            <person name="Bagheri H.C."/>
        </authorList>
    </citation>
    <scope>NUCLEOTIDE SEQUENCE [LARGE SCALE GENOMIC DNA]</scope>
    <source>
        <strain evidence="12">BUZ 3T</strain>
    </source>
</reference>
<feature type="site" description="Contributes to redox potential value" evidence="8">
    <location>
        <position position="30"/>
    </location>
</feature>
<keyword evidence="5 9" id="KW-0676">Redox-active center</keyword>
<dbReference type="InterPro" id="IPR005746">
    <property type="entry name" value="Thioredoxin"/>
</dbReference>
<organism evidence="11 12">
    <name type="scientific">Fibrisoma limi BUZ 3</name>
    <dbReference type="NCBI Taxonomy" id="1185876"/>
    <lineage>
        <taxon>Bacteria</taxon>
        <taxon>Pseudomonadati</taxon>
        <taxon>Bacteroidota</taxon>
        <taxon>Cytophagia</taxon>
        <taxon>Cytophagales</taxon>
        <taxon>Spirosomataceae</taxon>
        <taxon>Fibrisoma</taxon>
    </lineage>
</organism>
<evidence type="ECO:0000256" key="2">
    <source>
        <dbReference type="ARBA" id="ARBA00022448"/>
    </source>
</evidence>
<evidence type="ECO:0000256" key="1">
    <source>
        <dbReference type="ARBA" id="ARBA00008987"/>
    </source>
</evidence>
<dbReference type="eggNOG" id="COG3118">
    <property type="taxonomic scope" value="Bacteria"/>
</dbReference>
<dbReference type="EMBL" id="CAIT01000009">
    <property type="protein sequence ID" value="CCH55828.1"/>
    <property type="molecule type" value="Genomic_DNA"/>
</dbReference>
<dbReference type="STRING" id="1185876.BN8_05116"/>
<dbReference type="PROSITE" id="PS51352">
    <property type="entry name" value="THIOREDOXIN_2"/>
    <property type="match status" value="1"/>
</dbReference>
<keyword evidence="12" id="KW-1185">Reference proteome</keyword>
<feature type="active site" description="Nucleophile" evidence="8">
    <location>
        <position position="32"/>
    </location>
</feature>
<evidence type="ECO:0000256" key="9">
    <source>
        <dbReference type="PIRSR" id="PIRSR000077-4"/>
    </source>
</evidence>
<dbReference type="OrthoDB" id="9790390at2"/>
<evidence type="ECO:0000259" key="10">
    <source>
        <dbReference type="PROSITE" id="PS51352"/>
    </source>
</evidence>
<proteinExistence type="inferred from homology"/>
<dbReference type="RefSeq" id="WP_009284393.1">
    <property type="nucleotide sequence ID" value="NZ_CAIT01000009.1"/>
</dbReference>
<dbReference type="NCBIfam" id="TIGR01068">
    <property type="entry name" value="thioredoxin"/>
    <property type="match status" value="1"/>
</dbReference>
<dbReference type="Gene3D" id="3.40.30.10">
    <property type="entry name" value="Glutaredoxin"/>
    <property type="match status" value="1"/>
</dbReference>
<feature type="disulfide bond" description="Redox-active" evidence="9">
    <location>
        <begin position="29"/>
        <end position="32"/>
    </location>
</feature>
<dbReference type="InterPro" id="IPR013766">
    <property type="entry name" value="Thioredoxin_domain"/>
</dbReference>
<comment type="similarity">
    <text evidence="1 7">Belongs to the thioredoxin family.</text>
</comment>
<dbReference type="Proteomes" id="UP000009309">
    <property type="component" value="Unassembled WGS sequence"/>
</dbReference>
<evidence type="ECO:0000313" key="11">
    <source>
        <dbReference type="EMBL" id="CCH55828.1"/>
    </source>
</evidence>
<keyword evidence="4 9" id="KW-1015">Disulfide bond</keyword>
<dbReference type="PRINTS" id="PR00421">
    <property type="entry name" value="THIOREDOXIN"/>
</dbReference>
<dbReference type="AlphaFoldDB" id="I2GPK0"/>
<dbReference type="PROSITE" id="PS00194">
    <property type="entry name" value="THIOREDOXIN_1"/>
    <property type="match status" value="1"/>
</dbReference>
<dbReference type="PANTHER" id="PTHR45663:SF11">
    <property type="entry name" value="GEO12009P1"/>
    <property type="match status" value="1"/>
</dbReference>
<feature type="site" description="Deprotonates C-terminal active site Cys" evidence="8">
    <location>
        <position position="23"/>
    </location>
</feature>
<dbReference type="GO" id="GO:0045454">
    <property type="term" value="P:cell redox homeostasis"/>
    <property type="evidence" value="ECO:0007669"/>
    <property type="project" value="TreeGrafter"/>
</dbReference>
<evidence type="ECO:0000313" key="12">
    <source>
        <dbReference type="Proteomes" id="UP000009309"/>
    </source>
</evidence>
<dbReference type="Pfam" id="PF00085">
    <property type="entry name" value="Thioredoxin"/>
    <property type="match status" value="1"/>
</dbReference>
<evidence type="ECO:0000256" key="3">
    <source>
        <dbReference type="ARBA" id="ARBA00022982"/>
    </source>
</evidence>
<dbReference type="CDD" id="cd02947">
    <property type="entry name" value="TRX_family"/>
    <property type="match status" value="1"/>
</dbReference>
<feature type="site" description="Contributes to redox potential value" evidence="8">
    <location>
        <position position="31"/>
    </location>
</feature>
<evidence type="ECO:0000256" key="5">
    <source>
        <dbReference type="ARBA" id="ARBA00023284"/>
    </source>
</evidence>
<keyword evidence="3" id="KW-0249">Electron transport</keyword>
<dbReference type="SUPFAM" id="SSF52833">
    <property type="entry name" value="Thioredoxin-like"/>
    <property type="match status" value="1"/>
</dbReference>
<dbReference type="FunFam" id="3.40.30.10:FF:000001">
    <property type="entry name" value="Thioredoxin"/>
    <property type="match status" value="1"/>
</dbReference>
<comment type="caution">
    <text evidence="11">The sequence shown here is derived from an EMBL/GenBank/DDBJ whole genome shotgun (WGS) entry which is preliminary data.</text>
</comment>
<dbReference type="InterPro" id="IPR017937">
    <property type="entry name" value="Thioredoxin_CS"/>
</dbReference>
<dbReference type="GO" id="GO:0015035">
    <property type="term" value="F:protein-disulfide reductase activity"/>
    <property type="evidence" value="ECO:0007669"/>
    <property type="project" value="UniProtKB-UniRule"/>
</dbReference>
<evidence type="ECO:0000256" key="8">
    <source>
        <dbReference type="PIRSR" id="PIRSR000077-1"/>
    </source>
</evidence>
<protein>
    <recommendedName>
        <fullName evidence="6 7">Thioredoxin</fullName>
    </recommendedName>
</protein>
<feature type="domain" description="Thioredoxin" evidence="10">
    <location>
        <begin position="1"/>
        <end position="105"/>
    </location>
</feature>
<dbReference type="InterPro" id="IPR036249">
    <property type="entry name" value="Thioredoxin-like_sf"/>
</dbReference>
<sequence>MNHGTRTESFQDIIRGDKPVLVDFYADWCGPCKMQAPTLKQLADRIGDKLRILKIDIDRSRAAAQQYQIQSVPTLILFKEGKIIWRQSGVQPLQRLEAMVKPYAG</sequence>
<evidence type="ECO:0000256" key="7">
    <source>
        <dbReference type="PIRNR" id="PIRNR000077"/>
    </source>
</evidence>
<dbReference type="GO" id="GO:0005829">
    <property type="term" value="C:cytosol"/>
    <property type="evidence" value="ECO:0007669"/>
    <property type="project" value="TreeGrafter"/>
</dbReference>
<feature type="active site" description="Nucleophile" evidence="8">
    <location>
        <position position="29"/>
    </location>
</feature>
<evidence type="ECO:0000256" key="6">
    <source>
        <dbReference type="NCBIfam" id="TIGR01068"/>
    </source>
</evidence>
<name>I2GPK0_9BACT</name>
<dbReference type="PIRSF" id="PIRSF000077">
    <property type="entry name" value="Thioredoxin"/>
    <property type="match status" value="1"/>
</dbReference>
<accession>I2GPK0</accession>
<gene>
    <name evidence="11" type="ORF">BN8_05116</name>
</gene>
<keyword evidence="2" id="KW-0813">Transport</keyword>
<evidence type="ECO:0000256" key="4">
    <source>
        <dbReference type="ARBA" id="ARBA00023157"/>
    </source>
</evidence>